<dbReference type="InterPro" id="IPR018334">
    <property type="entry name" value="ArsR_HTH"/>
</dbReference>
<dbReference type="GO" id="GO:0003677">
    <property type="term" value="F:DNA binding"/>
    <property type="evidence" value="ECO:0007669"/>
    <property type="project" value="UniProtKB-KW"/>
</dbReference>
<dbReference type="PANTHER" id="PTHR43132">
    <property type="entry name" value="ARSENICAL RESISTANCE OPERON REPRESSOR ARSR-RELATED"/>
    <property type="match status" value="1"/>
</dbReference>
<dbReference type="GO" id="GO:0003700">
    <property type="term" value="F:DNA-binding transcription factor activity"/>
    <property type="evidence" value="ECO:0007669"/>
    <property type="project" value="InterPro"/>
</dbReference>
<evidence type="ECO:0000256" key="2">
    <source>
        <dbReference type="ARBA" id="ARBA00023125"/>
    </source>
</evidence>
<dbReference type="AlphaFoldDB" id="A0A1M5SE92"/>
<evidence type="ECO:0000259" key="5">
    <source>
        <dbReference type="PROSITE" id="PS50987"/>
    </source>
</evidence>
<dbReference type="SUPFAM" id="SSF46785">
    <property type="entry name" value="Winged helix' DNA-binding domain"/>
    <property type="match status" value="1"/>
</dbReference>
<evidence type="ECO:0000256" key="4">
    <source>
        <dbReference type="ARBA" id="ARBA00043263"/>
    </source>
</evidence>
<dbReference type="EMBL" id="FQWX01000040">
    <property type="protein sequence ID" value="SHH36836.1"/>
    <property type="molecule type" value="Genomic_DNA"/>
</dbReference>
<evidence type="ECO:0000313" key="7">
    <source>
        <dbReference type="Proteomes" id="UP000243255"/>
    </source>
</evidence>
<dbReference type="CDD" id="cd00090">
    <property type="entry name" value="HTH_ARSR"/>
    <property type="match status" value="1"/>
</dbReference>
<feature type="domain" description="HTH arsR-type" evidence="5">
    <location>
        <begin position="32"/>
        <end position="126"/>
    </location>
</feature>
<organism evidence="6 7">
    <name type="scientific">Asaccharospora irregularis DSM 2635</name>
    <dbReference type="NCBI Taxonomy" id="1121321"/>
    <lineage>
        <taxon>Bacteria</taxon>
        <taxon>Bacillati</taxon>
        <taxon>Bacillota</taxon>
        <taxon>Clostridia</taxon>
        <taxon>Peptostreptococcales</taxon>
        <taxon>Peptostreptococcaceae</taxon>
        <taxon>Asaccharospora</taxon>
    </lineage>
</organism>
<dbReference type="RefSeq" id="WP_425547729.1">
    <property type="nucleotide sequence ID" value="NZ_BAABCH010000079.1"/>
</dbReference>
<dbReference type="SMART" id="SM00418">
    <property type="entry name" value="HTH_ARSR"/>
    <property type="match status" value="1"/>
</dbReference>
<gene>
    <name evidence="6" type="ORF">SAMN04488530_1404</name>
</gene>
<sequence>MSNKNIDDIEVKNCECTDIHTNIVDKTKEEMPEEEMLYDLAELFKVFGDTTRIKILYALFSNEMCVCDIASLLNMTHSAISHQLRVLKQARLVKFRKEGKVVYYSLDDSHVSQIFDCGLHHIEEMYKR</sequence>
<dbReference type="PROSITE" id="PS00846">
    <property type="entry name" value="HTH_ARSR_1"/>
    <property type="match status" value="1"/>
</dbReference>
<dbReference type="InterPro" id="IPR036388">
    <property type="entry name" value="WH-like_DNA-bd_sf"/>
</dbReference>
<dbReference type="PROSITE" id="PS50987">
    <property type="entry name" value="HTH_ARSR_2"/>
    <property type="match status" value="1"/>
</dbReference>
<dbReference type="Pfam" id="PF01022">
    <property type="entry name" value="HTH_5"/>
    <property type="match status" value="1"/>
</dbReference>
<accession>A0A1M5SE92</accession>
<dbReference type="InterPro" id="IPR011991">
    <property type="entry name" value="ArsR-like_HTH"/>
</dbReference>
<evidence type="ECO:0000313" key="6">
    <source>
        <dbReference type="EMBL" id="SHH36836.1"/>
    </source>
</evidence>
<evidence type="ECO:0000256" key="1">
    <source>
        <dbReference type="ARBA" id="ARBA00023015"/>
    </source>
</evidence>
<dbReference type="PRINTS" id="PR00778">
    <property type="entry name" value="HTHARSR"/>
</dbReference>
<dbReference type="Gene3D" id="1.10.10.10">
    <property type="entry name" value="Winged helix-like DNA-binding domain superfamily/Winged helix DNA-binding domain"/>
    <property type="match status" value="1"/>
</dbReference>
<keyword evidence="2 6" id="KW-0238">DNA-binding</keyword>
<keyword evidence="3" id="KW-0804">Transcription</keyword>
<dbReference type="Proteomes" id="UP000243255">
    <property type="component" value="Unassembled WGS sequence"/>
</dbReference>
<dbReference type="STRING" id="1121321.SAMN04488530_1404"/>
<name>A0A1M5SE92_9FIRM</name>
<evidence type="ECO:0000256" key="3">
    <source>
        <dbReference type="ARBA" id="ARBA00023163"/>
    </source>
</evidence>
<keyword evidence="7" id="KW-1185">Reference proteome</keyword>
<dbReference type="InterPro" id="IPR001845">
    <property type="entry name" value="HTH_ArsR_DNA-bd_dom"/>
</dbReference>
<dbReference type="PANTHER" id="PTHR43132:SF6">
    <property type="entry name" value="HTH-TYPE TRANSCRIPTIONAL REPRESSOR CZRA"/>
    <property type="match status" value="1"/>
</dbReference>
<dbReference type="InterPro" id="IPR036390">
    <property type="entry name" value="WH_DNA-bd_sf"/>
</dbReference>
<reference evidence="7" key="1">
    <citation type="submission" date="2016-11" db="EMBL/GenBank/DDBJ databases">
        <authorList>
            <person name="Varghese N."/>
            <person name="Submissions S."/>
        </authorList>
    </citation>
    <scope>NUCLEOTIDE SEQUENCE [LARGE SCALE GENOMIC DNA]</scope>
    <source>
        <strain evidence="7">DSM 2635</strain>
    </source>
</reference>
<dbReference type="NCBIfam" id="NF033788">
    <property type="entry name" value="HTH_metalloreg"/>
    <property type="match status" value="1"/>
</dbReference>
<keyword evidence="4" id="KW-0105">Cadmium resistance</keyword>
<protein>
    <submittedName>
        <fullName evidence="6">DNA-binding transcriptional regulator, ArsR family</fullName>
    </submittedName>
</protein>
<dbReference type="GO" id="GO:0046686">
    <property type="term" value="P:response to cadmium ion"/>
    <property type="evidence" value="ECO:0007669"/>
    <property type="project" value="UniProtKB-KW"/>
</dbReference>
<dbReference type="InterPro" id="IPR051011">
    <property type="entry name" value="Metal_resp_trans_reg"/>
</dbReference>
<keyword evidence="1" id="KW-0805">Transcription regulation</keyword>
<proteinExistence type="predicted"/>